<dbReference type="EMBL" id="GBXM01103344">
    <property type="protein sequence ID" value="JAH05233.1"/>
    <property type="molecule type" value="Transcribed_RNA"/>
</dbReference>
<organism evidence="1">
    <name type="scientific">Anguilla anguilla</name>
    <name type="common">European freshwater eel</name>
    <name type="synonym">Muraena anguilla</name>
    <dbReference type="NCBI Taxonomy" id="7936"/>
    <lineage>
        <taxon>Eukaryota</taxon>
        <taxon>Metazoa</taxon>
        <taxon>Chordata</taxon>
        <taxon>Craniata</taxon>
        <taxon>Vertebrata</taxon>
        <taxon>Euteleostomi</taxon>
        <taxon>Actinopterygii</taxon>
        <taxon>Neopterygii</taxon>
        <taxon>Teleostei</taxon>
        <taxon>Anguilliformes</taxon>
        <taxon>Anguillidae</taxon>
        <taxon>Anguilla</taxon>
    </lineage>
</organism>
<reference evidence="1" key="2">
    <citation type="journal article" date="2015" name="Fish Shellfish Immunol.">
        <title>Early steps in the European eel (Anguilla anguilla)-Vibrio vulnificus interaction in the gills: Role of the RtxA13 toxin.</title>
        <authorList>
            <person name="Callol A."/>
            <person name="Pajuelo D."/>
            <person name="Ebbesson L."/>
            <person name="Teles M."/>
            <person name="MacKenzie S."/>
            <person name="Amaro C."/>
        </authorList>
    </citation>
    <scope>NUCLEOTIDE SEQUENCE</scope>
</reference>
<name>A0A0E9PN43_ANGAN</name>
<reference evidence="1" key="1">
    <citation type="submission" date="2014-11" db="EMBL/GenBank/DDBJ databases">
        <authorList>
            <person name="Amaro Gonzalez C."/>
        </authorList>
    </citation>
    <scope>NUCLEOTIDE SEQUENCE</scope>
</reference>
<sequence length="22" mass="2583">MMGVATVSHGEHKDNFTTFYYF</sequence>
<dbReference type="EMBL" id="GBXM01103679">
    <property type="protein sequence ID" value="JAH04898.1"/>
    <property type="molecule type" value="Transcribed_RNA"/>
</dbReference>
<protein>
    <submittedName>
        <fullName evidence="1">Uncharacterized protein</fullName>
    </submittedName>
</protein>
<proteinExistence type="predicted"/>
<accession>A0A0E9PN43</accession>
<evidence type="ECO:0000313" key="1">
    <source>
        <dbReference type="EMBL" id="JAH05233.1"/>
    </source>
</evidence>
<dbReference type="AlphaFoldDB" id="A0A0E9PN43"/>